<dbReference type="Proteomes" id="UP000734854">
    <property type="component" value="Unassembled WGS sequence"/>
</dbReference>
<evidence type="ECO:0008006" key="3">
    <source>
        <dbReference type="Google" id="ProtNLM"/>
    </source>
</evidence>
<accession>A0A8J5IBQ3</accession>
<evidence type="ECO:0000313" key="2">
    <source>
        <dbReference type="Proteomes" id="UP000734854"/>
    </source>
</evidence>
<comment type="caution">
    <text evidence="1">The sequence shown here is derived from an EMBL/GenBank/DDBJ whole genome shotgun (WGS) entry which is preliminary data.</text>
</comment>
<dbReference type="AlphaFoldDB" id="A0A8J5IBQ3"/>
<evidence type="ECO:0000313" key="1">
    <source>
        <dbReference type="EMBL" id="KAG6532500.1"/>
    </source>
</evidence>
<proteinExistence type="predicted"/>
<dbReference type="EMBL" id="JACMSC010000002">
    <property type="protein sequence ID" value="KAG6532500.1"/>
    <property type="molecule type" value="Genomic_DNA"/>
</dbReference>
<gene>
    <name evidence="1" type="ORF">ZIOFF_006346</name>
</gene>
<sequence length="184" mass="21987">MNTRVTTNPPVITERANERSPLVEDQIRDYRRNQQRRYNAERTLQRITRRITGQGPYIYSLEQQIDPQIQLRQSMQERASLVPAEVLYHSRRDDVHHQVYMHRLEEAILVTTNQVDRAFIEEESFHQLQRSGMRFIHMRIIQVIIQILHRQEEGTLLLVVFRDNRWQGDQAIFATMEIDLTHGS</sequence>
<keyword evidence="2" id="KW-1185">Reference proteome</keyword>
<reference evidence="1 2" key="1">
    <citation type="submission" date="2020-08" db="EMBL/GenBank/DDBJ databases">
        <title>Plant Genome Project.</title>
        <authorList>
            <person name="Zhang R.-G."/>
        </authorList>
    </citation>
    <scope>NUCLEOTIDE SEQUENCE [LARGE SCALE GENOMIC DNA]</scope>
    <source>
        <tissue evidence="1">Rhizome</tissue>
    </source>
</reference>
<protein>
    <recommendedName>
        <fullName evidence="3">Polyprotein</fullName>
    </recommendedName>
</protein>
<organism evidence="1 2">
    <name type="scientific">Zingiber officinale</name>
    <name type="common">Ginger</name>
    <name type="synonym">Amomum zingiber</name>
    <dbReference type="NCBI Taxonomy" id="94328"/>
    <lineage>
        <taxon>Eukaryota</taxon>
        <taxon>Viridiplantae</taxon>
        <taxon>Streptophyta</taxon>
        <taxon>Embryophyta</taxon>
        <taxon>Tracheophyta</taxon>
        <taxon>Spermatophyta</taxon>
        <taxon>Magnoliopsida</taxon>
        <taxon>Liliopsida</taxon>
        <taxon>Zingiberales</taxon>
        <taxon>Zingiberaceae</taxon>
        <taxon>Zingiber</taxon>
    </lineage>
</organism>
<name>A0A8J5IBQ3_ZINOF</name>